<dbReference type="InterPro" id="IPR001584">
    <property type="entry name" value="Integrase_cat-core"/>
</dbReference>
<dbReference type="GO" id="GO:0004523">
    <property type="term" value="F:RNA-DNA hybrid ribonuclease activity"/>
    <property type="evidence" value="ECO:0007669"/>
    <property type="project" value="UniProtKB-EC"/>
</dbReference>
<dbReference type="EC" id="3.1.26.4" evidence="2"/>
<evidence type="ECO:0000256" key="2">
    <source>
        <dbReference type="ARBA" id="ARBA00012180"/>
    </source>
</evidence>
<dbReference type="OrthoDB" id="775972at2759"/>
<dbReference type="Gene3D" id="3.30.420.10">
    <property type="entry name" value="Ribonuclease H-like superfamily/Ribonuclease H"/>
    <property type="match status" value="1"/>
</dbReference>
<dbReference type="KEGG" id="char:116221434"/>
<name>A0A6P8FW55_CLUHA</name>
<dbReference type="FunFam" id="3.30.420.10:FF:000063">
    <property type="entry name" value="Retrovirus-related Pol polyprotein from transposon 297-like Protein"/>
    <property type="match status" value="1"/>
</dbReference>
<dbReference type="Gene3D" id="3.10.10.10">
    <property type="entry name" value="HIV Type 1 Reverse Transcriptase, subunit A, domain 1"/>
    <property type="match status" value="1"/>
</dbReference>
<dbReference type="GO" id="GO:0015074">
    <property type="term" value="P:DNA integration"/>
    <property type="evidence" value="ECO:0007669"/>
    <property type="project" value="InterPro"/>
</dbReference>
<dbReference type="InterPro" id="IPR012337">
    <property type="entry name" value="RNaseH-like_sf"/>
</dbReference>
<dbReference type="PROSITE" id="PS50994">
    <property type="entry name" value="INTEGRASE"/>
    <property type="match status" value="1"/>
</dbReference>
<dbReference type="PANTHER" id="PTHR37984:SF9">
    <property type="entry name" value="INTEGRASE CATALYTIC DOMAIN-CONTAINING PROTEIN"/>
    <property type="match status" value="1"/>
</dbReference>
<dbReference type="InterPro" id="IPR036397">
    <property type="entry name" value="RNaseH_sf"/>
</dbReference>
<proteinExistence type="inferred from homology"/>
<evidence type="ECO:0000259" key="5">
    <source>
        <dbReference type="PROSITE" id="PS50994"/>
    </source>
</evidence>
<dbReference type="InterPro" id="IPR043502">
    <property type="entry name" value="DNA/RNA_pol_sf"/>
</dbReference>
<dbReference type="InterPro" id="IPR043128">
    <property type="entry name" value="Rev_trsase/Diguanyl_cyclase"/>
</dbReference>
<dbReference type="CDD" id="cd01647">
    <property type="entry name" value="RT_LTR"/>
    <property type="match status" value="1"/>
</dbReference>
<accession>A0A6P8FW55</accession>
<dbReference type="Pfam" id="PF00665">
    <property type="entry name" value="rve"/>
    <property type="match status" value="1"/>
</dbReference>
<dbReference type="PANTHER" id="PTHR37984">
    <property type="entry name" value="PROTEIN CBG26694"/>
    <property type="match status" value="1"/>
</dbReference>
<dbReference type="RefSeq" id="XP_031427422.1">
    <property type="nucleotide sequence ID" value="XM_031571562.2"/>
</dbReference>
<gene>
    <name evidence="7" type="primary">LOC116221434</name>
</gene>
<dbReference type="Pfam" id="PF17921">
    <property type="entry name" value="Integrase_H2C2"/>
    <property type="match status" value="1"/>
</dbReference>
<dbReference type="InterPro" id="IPR050951">
    <property type="entry name" value="Retrovirus_Pol_polyprotein"/>
</dbReference>
<evidence type="ECO:0000313" key="7">
    <source>
        <dbReference type="RefSeq" id="XP_031427422.1"/>
    </source>
</evidence>
<dbReference type="GO" id="GO:0003676">
    <property type="term" value="F:nucleic acid binding"/>
    <property type="evidence" value="ECO:0007669"/>
    <property type="project" value="InterPro"/>
</dbReference>
<dbReference type="InterPro" id="IPR041588">
    <property type="entry name" value="Integrase_H2C2"/>
</dbReference>
<keyword evidence="6" id="KW-1185">Reference proteome</keyword>
<dbReference type="GO" id="GO:0003964">
    <property type="term" value="F:RNA-directed DNA polymerase activity"/>
    <property type="evidence" value="ECO:0007669"/>
    <property type="project" value="UniProtKB-KW"/>
</dbReference>
<dbReference type="GeneID" id="116221434"/>
<sequence length="496" mass="55824">MEEMGVLSPIEEATEWCSGMVVVPKPNGKIRICVDLTRLNENVCRERHILPSVDETLAKLAGARIFSKLDATAGFWQVPLHKDSAPLTTLITSIGRYCFNRLPFRISSAPEHFQKRLTQMLDGLEGTLCHADDILVFGATPREHDNRVHQVLQRLQQRGLTLNDKCQFEKEALAVTWACERFQTYLLGLHFVMRTDHKPLISLLSSRPLDDVPPRIMRFILRLMRFSYSIVHVPGKNLITADALSRAPLLRTATEEDLALQNDVTALIPASMQQDILDKIPQGHQAMVKCMARAHEAVWWPGLTNQIREKVRQCQICAKETQNATEPLMTTPLPSRPWERLAADLFEWKKGQYFVVIDYYSRYIEVANLTSTSATAVIKKIKAIFSRHGVPDTLVTDNAPQFAAAELADFAKDYNFQHVTSGPRYPQSNGEAERAVKTVKSLLQKSEDPHKALMAYRATPLAHGVSPAQLLIGRNIQTPLPVCPSTLKPAWPDLRA</sequence>
<dbReference type="Gene3D" id="1.10.340.70">
    <property type="match status" value="1"/>
</dbReference>
<evidence type="ECO:0000256" key="1">
    <source>
        <dbReference type="ARBA" id="ARBA00010879"/>
    </source>
</evidence>
<organism evidence="6 7">
    <name type="scientific">Clupea harengus</name>
    <name type="common">Atlantic herring</name>
    <dbReference type="NCBI Taxonomy" id="7950"/>
    <lineage>
        <taxon>Eukaryota</taxon>
        <taxon>Metazoa</taxon>
        <taxon>Chordata</taxon>
        <taxon>Craniata</taxon>
        <taxon>Vertebrata</taxon>
        <taxon>Euteleostomi</taxon>
        <taxon>Actinopterygii</taxon>
        <taxon>Neopterygii</taxon>
        <taxon>Teleostei</taxon>
        <taxon>Clupei</taxon>
        <taxon>Clupeiformes</taxon>
        <taxon>Clupeoidei</taxon>
        <taxon>Clupeidae</taxon>
        <taxon>Clupea</taxon>
    </lineage>
</organism>
<evidence type="ECO:0000256" key="3">
    <source>
        <dbReference type="ARBA" id="ARBA00039658"/>
    </source>
</evidence>
<protein>
    <recommendedName>
        <fullName evidence="3">Gypsy retrotransposon integrase-like protein 1</fullName>
        <ecNumber evidence="2">3.1.26.4</ecNumber>
    </recommendedName>
</protein>
<dbReference type="Proteomes" id="UP000515152">
    <property type="component" value="Chromosome 8"/>
</dbReference>
<evidence type="ECO:0000313" key="6">
    <source>
        <dbReference type="Proteomes" id="UP000515152"/>
    </source>
</evidence>
<dbReference type="Gene3D" id="3.30.70.270">
    <property type="match status" value="1"/>
</dbReference>
<dbReference type="AlphaFoldDB" id="A0A6P8FW55"/>
<dbReference type="Pfam" id="PF00078">
    <property type="entry name" value="RVT_1"/>
    <property type="match status" value="1"/>
</dbReference>
<dbReference type="InterPro" id="IPR000477">
    <property type="entry name" value="RT_dom"/>
</dbReference>
<dbReference type="CDD" id="cd09274">
    <property type="entry name" value="RNase_HI_RT_Ty3"/>
    <property type="match status" value="1"/>
</dbReference>
<dbReference type="PROSITE" id="PS50878">
    <property type="entry name" value="RT_POL"/>
    <property type="match status" value="1"/>
</dbReference>
<evidence type="ECO:0000259" key="4">
    <source>
        <dbReference type="PROSITE" id="PS50878"/>
    </source>
</evidence>
<feature type="domain" description="Reverse transcriptase" evidence="4">
    <location>
        <begin position="4"/>
        <end position="191"/>
    </location>
</feature>
<dbReference type="SUPFAM" id="SSF56672">
    <property type="entry name" value="DNA/RNA polymerases"/>
    <property type="match status" value="1"/>
</dbReference>
<reference evidence="7" key="1">
    <citation type="submission" date="2025-08" db="UniProtKB">
        <authorList>
            <consortium name="RefSeq"/>
        </authorList>
    </citation>
    <scope>IDENTIFICATION</scope>
</reference>
<feature type="domain" description="Integrase catalytic" evidence="5">
    <location>
        <begin position="333"/>
        <end position="487"/>
    </location>
</feature>
<comment type="similarity">
    <text evidence="1">Belongs to the beta type-B retroviral polymerase family. HERV class-II K(HML-2) pol subfamily.</text>
</comment>
<dbReference type="SUPFAM" id="SSF53098">
    <property type="entry name" value="Ribonuclease H-like"/>
    <property type="match status" value="1"/>
</dbReference>